<dbReference type="EMBL" id="JBHSFA010000002">
    <property type="protein sequence ID" value="MFC4541572.1"/>
    <property type="molecule type" value="Genomic_DNA"/>
</dbReference>
<reference evidence="2 3" key="1">
    <citation type="journal article" date="2019" name="Int. J. Syst. Evol. Microbiol.">
        <title>The Global Catalogue of Microorganisms (GCM) 10K type strain sequencing project: providing services to taxonomists for standard genome sequencing and annotation.</title>
        <authorList>
            <consortium name="The Broad Institute Genomics Platform"/>
            <consortium name="The Broad Institute Genome Sequencing Center for Infectious Disease"/>
            <person name="Wu L."/>
            <person name="Ma J."/>
        </authorList>
    </citation>
    <scope>NUCLEOTIDE SEQUENCE [LARGE SCALE GENOMIC DNA]</scope>
    <source>
        <strain evidence="2 3">WLHS5</strain>
    </source>
</reference>
<dbReference type="Proteomes" id="UP001595898">
    <property type="component" value="Unassembled WGS sequence"/>
</dbReference>
<protein>
    <submittedName>
        <fullName evidence="2">Uncharacterized protein</fullName>
    </submittedName>
</protein>
<evidence type="ECO:0000256" key="1">
    <source>
        <dbReference type="SAM" id="MobiDB-lite"/>
    </source>
</evidence>
<sequence>MSLTPGGLPPPPGFQHTTGDRSVSIGRRVVERFLPPVDQPENSVTTGMPIVS</sequence>
<name>A0ABD5PM22_9EURY</name>
<keyword evidence="3" id="KW-1185">Reference proteome</keyword>
<evidence type="ECO:0000313" key="3">
    <source>
        <dbReference type="Proteomes" id="UP001595898"/>
    </source>
</evidence>
<gene>
    <name evidence="2" type="ORF">ACFO5R_06495</name>
</gene>
<feature type="region of interest" description="Disordered" evidence="1">
    <location>
        <begin position="1"/>
        <end position="25"/>
    </location>
</feature>
<comment type="caution">
    <text evidence="2">The sequence shown here is derived from an EMBL/GenBank/DDBJ whole genome shotgun (WGS) entry which is preliminary data.</text>
</comment>
<evidence type="ECO:0000313" key="2">
    <source>
        <dbReference type="EMBL" id="MFC4541572.1"/>
    </source>
</evidence>
<dbReference type="RefSeq" id="WP_250139728.1">
    <property type="nucleotide sequence ID" value="NZ_JALIQP010000002.1"/>
</dbReference>
<proteinExistence type="predicted"/>
<accession>A0ABD5PM22</accession>
<dbReference type="AlphaFoldDB" id="A0ABD5PM22"/>
<organism evidence="2 3">
    <name type="scientific">Halosolutus amylolyticus</name>
    <dbReference type="NCBI Taxonomy" id="2932267"/>
    <lineage>
        <taxon>Archaea</taxon>
        <taxon>Methanobacteriati</taxon>
        <taxon>Methanobacteriota</taxon>
        <taxon>Stenosarchaea group</taxon>
        <taxon>Halobacteria</taxon>
        <taxon>Halobacteriales</taxon>
        <taxon>Natrialbaceae</taxon>
        <taxon>Halosolutus</taxon>
    </lineage>
</organism>